<gene>
    <name evidence="1" type="ORF">LCGC14_1568280</name>
</gene>
<protein>
    <submittedName>
        <fullName evidence="1">Uncharacterized protein</fullName>
    </submittedName>
</protein>
<dbReference type="AlphaFoldDB" id="A0A0F9IKF2"/>
<reference evidence="1" key="1">
    <citation type="journal article" date="2015" name="Nature">
        <title>Complex archaea that bridge the gap between prokaryotes and eukaryotes.</title>
        <authorList>
            <person name="Spang A."/>
            <person name="Saw J.H."/>
            <person name="Jorgensen S.L."/>
            <person name="Zaremba-Niedzwiedzka K."/>
            <person name="Martijn J."/>
            <person name="Lind A.E."/>
            <person name="van Eijk R."/>
            <person name="Schleper C."/>
            <person name="Guy L."/>
            <person name="Ettema T.J."/>
        </authorList>
    </citation>
    <scope>NUCLEOTIDE SEQUENCE</scope>
</reference>
<dbReference type="EMBL" id="LAZR01012195">
    <property type="protein sequence ID" value="KKM28082.1"/>
    <property type="molecule type" value="Genomic_DNA"/>
</dbReference>
<organism evidence="1">
    <name type="scientific">marine sediment metagenome</name>
    <dbReference type="NCBI Taxonomy" id="412755"/>
    <lineage>
        <taxon>unclassified sequences</taxon>
        <taxon>metagenomes</taxon>
        <taxon>ecological metagenomes</taxon>
    </lineage>
</organism>
<comment type="caution">
    <text evidence="1">The sequence shown here is derived from an EMBL/GenBank/DDBJ whole genome shotgun (WGS) entry which is preliminary data.</text>
</comment>
<accession>A0A0F9IKF2</accession>
<sequence>MKQKLILVLFLIAIFSAMFFVSPLSPYHPQGALALEPQAQGLKRVADFYFDVATGDVRGHSAVNKFGRNDEIDTADGIEDIWDGGGTWPEPTASQVFTFTSTSALDASDGIGARTMEIFGLDSAGALQNETISLTGTVAITAINSYSMIDRMIVRTAGISATNIGTITANANTDSTVTAQINPINNQTLMTIYKIPAGFDGCMVNYFVDVNKSGGATTSVDAYLYAKPTGEVWQIKQLNGAISGGTSRYNHFFGVPNCFEPLTLIKLSANVSANDTGVSGGYDLVLHPN</sequence>
<evidence type="ECO:0000313" key="1">
    <source>
        <dbReference type="EMBL" id="KKM28082.1"/>
    </source>
</evidence>
<name>A0A0F9IKF2_9ZZZZ</name>
<proteinExistence type="predicted"/>